<accession>A0A6V1NCU0</accession>
<organism evidence="1">
    <name type="scientific">Heterosigma akashiwo</name>
    <name type="common">Chromophytic alga</name>
    <name type="synonym">Heterosigma carterae</name>
    <dbReference type="NCBI Taxonomy" id="2829"/>
    <lineage>
        <taxon>Eukaryota</taxon>
        <taxon>Sar</taxon>
        <taxon>Stramenopiles</taxon>
        <taxon>Ochrophyta</taxon>
        <taxon>Raphidophyceae</taxon>
        <taxon>Chattonellales</taxon>
        <taxon>Chattonellaceae</taxon>
        <taxon>Heterosigma</taxon>
    </lineage>
</organism>
<dbReference type="AlphaFoldDB" id="A0A6V1NCU0"/>
<name>A0A6V1NCU0_HETAK</name>
<proteinExistence type="predicted"/>
<evidence type="ECO:0000313" key="1">
    <source>
        <dbReference type="EMBL" id="CAE0630275.1"/>
    </source>
</evidence>
<protein>
    <submittedName>
        <fullName evidence="1">Uncharacterized protein</fullName>
    </submittedName>
</protein>
<gene>
    <name evidence="1" type="ORF">HAKA00212_LOCUS8971</name>
</gene>
<sequence length="256" mass="28606">MNTWQDWAAERAEWWKEGRIPEQPACSLPLPFSQRIPANYQPLDEGGSSDVLALAKNSSLLAGNSNSYRIVYDSGEHGSNAKKIDCAGGPVNAAPPEFAEEDGSVHLNKACLFRFKYEEEGQQPIEQVGVGIVLELVPAKDDQPVSYTVQWCPPKLGRAGQDENLYKKPISATMPFFTNYKIKKQIDGQWTARAEYEVFENVELESFLAYNLELSFSGSGNNKVGKFRKNGRSFPIVESQLQSYYSNKCDDDDDDA</sequence>
<dbReference type="EMBL" id="HBIU01019297">
    <property type="protein sequence ID" value="CAE0630275.1"/>
    <property type="molecule type" value="Transcribed_RNA"/>
</dbReference>
<reference evidence="1" key="1">
    <citation type="submission" date="2021-01" db="EMBL/GenBank/DDBJ databases">
        <authorList>
            <person name="Corre E."/>
            <person name="Pelletier E."/>
            <person name="Niang G."/>
            <person name="Scheremetjew M."/>
            <person name="Finn R."/>
            <person name="Kale V."/>
            <person name="Holt S."/>
            <person name="Cochrane G."/>
            <person name="Meng A."/>
            <person name="Brown T."/>
            <person name="Cohen L."/>
        </authorList>
    </citation>
    <scope>NUCLEOTIDE SEQUENCE</scope>
    <source>
        <strain evidence="1">CCMP3107</strain>
    </source>
</reference>